<dbReference type="Pfam" id="PF01395">
    <property type="entry name" value="PBP_GOBP"/>
    <property type="match status" value="1"/>
</dbReference>
<keyword evidence="1" id="KW-0732">Signal</keyword>
<feature type="signal peptide" evidence="1">
    <location>
        <begin position="1"/>
        <end position="16"/>
    </location>
</feature>
<keyword evidence="3" id="KW-1185">Reference proteome</keyword>
<proteinExistence type="predicted"/>
<dbReference type="AlphaFoldDB" id="A0AAV1JCA3"/>
<sequence length="139" mass="16040">MLKLLFCVLFLAGVRAESKREYVKISQAELPRIMETSLTCITETNADADTLQKLLTLTLNDSENVKKFLYCFLNRGGYAENTGHIIMKNVIPFVQNHRKRNEFISVLEECNRLNGKNKYETIFKISTCVRDKTPIIFTI</sequence>
<protein>
    <submittedName>
        <fullName evidence="2">Uncharacterized protein</fullName>
    </submittedName>
</protein>
<dbReference type="Gene3D" id="1.10.238.20">
    <property type="entry name" value="Pheromone/general odorant binding protein domain"/>
    <property type="match status" value="1"/>
</dbReference>
<dbReference type="EMBL" id="CAVLEF010000007">
    <property type="protein sequence ID" value="CAK1546246.1"/>
    <property type="molecule type" value="Genomic_DNA"/>
</dbReference>
<dbReference type="SUPFAM" id="SSF47565">
    <property type="entry name" value="Insect pheromone/odorant-binding proteins"/>
    <property type="match status" value="1"/>
</dbReference>
<dbReference type="CDD" id="cd23992">
    <property type="entry name" value="PBP_GOBP"/>
    <property type="match status" value="1"/>
</dbReference>
<dbReference type="GO" id="GO:0005549">
    <property type="term" value="F:odorant binding"/>
    <property type="evidence" value="ECO:0007669"/>
    <property type="project" value="InterPro"/>
</dbReference>
<name>A0AAV1JCA3_9NEOP</name>
<dbReference type="InterPro" id="IPR036728">
    <property type="entry name" value="PBP_GOBP_sf"/>
</dbReference>
<gene>
    <name evidence="2" type="ORF">LNINA_LOCUS5834</name>
</gene>
<dbReference type="InterPro" id="IPR006170">
    <property type="entry name" value="PBP/GOBP"/>
</dbReference>
<dbReference type="SMART" id="SM00708">
    <property type="entry name" value="PhBP"/>
    <property type="match status" value="1"/>
</dbReference>
<dbReference type="Proteomes" id="UP001497472">
    <property type="component" value="Unassembled WGS sequence"/>
</dbReference>
<evidence type="ECO:0000313" key="3">
    <source>
        <dbReference type="Proteomes" id="UP001497472"/>
    </source>
</evidence>
<accession>A0AAV1JCA3</accession>
<evidence type="ECO:0000313" key="2">
    <source>
        <dbReference type="EMBL" id="CAK1546246.1"/>
    </source>
</evidence>
<feature type="chain" id="PRO_5043852741" evidence="1">
    <location>
        <begin position="17"/>
        <end position="139"/>
    </location>
</feature>
<comment type="caution">
    <text evidence="2">The sequence shown here is derived from an EMBL/GenBank/DDBJ whole genome shotgun (WGS) entry which is preliminary data.</text>
</comment>
<organism evidence="2 3">
    <name type="scientific">Leptosia nina</name>
    <dbReference type="NCBI Taxonomy" id="320188"/>
    <lineage>
        <taxon>Eukaryota</taxon>
        <taxon>Metazoa</taxon>
        <taxon>Ecdysozoa</taxon>
        <taxon>Arthropoda</taxon>
        <taxon>Hexapoda</taxon>
        <taxon>Insecta</taxon>
        <taxon>Pterygota</taxon>
        <taxon>Neoptera</taxon>
        <taxon>Endopterygota</taxon>
        <taxon>Lepidoptera</taxon>
        <taxon>Glossata</taxon>
        <taxon>Ditrysia</taxon>
        <taxon>Papilionoidea</taxon>
        <taxon>Pieridae</taxon>
        <taxon>Pierinae</taxon>
        <taxon>Leptosia</taxon>
    </lineage>
</organism>
<reference evidence="2 3" key="1">
    <citation type="submission" date="2023-11" db="EMBL/GenBank/DDBJ databases">
        <authorList>
            <person name="Okamura Y."/>
        </authorList>
    </citation>
    <scope>NUCLEOTIDE SEQUENCE [LARGE SCALE GENOMIC DNA]</scope>
</reference>
<evidence type="ECO:0000256" key="1">
    <source>
        <dbReference type="SAM" id="SignalP"/>
    </source>
</evidence>